<dbReference type="eggNOG" id="ENOG502S3PE">
    <property type="taxonomic scope" value="Eukaryota"/>
</dbReference>
<reference evidence="3" key="1">
    <citation type="submission" date="2011-08" db="EMBL/GenBank/DDBJ databases">
        <title>The draft genome of Latimeria chalumnae.</title>
        <authorList>
            <person name="Di Palma F."/>
            <person name="Alfoldi J."/>
            <person name="Johnson J."/>
            <person name="Berlin A."/>
            <person name="Gnerre S."/>
            <person name="Jaffe D."/>
            <person name="MacCallum I."/>
            <person name="Young S."/>
            <person name="Walker B.J."/>
            <person name="Lander E."/>
            <person name="Lindblad-Toh K."/>
        </authorList>
    </citation>
    <scope>NUCLEOTIDE SEQUENCE [LARGE SCALE GENOMIC DNA]</scope>
    <source>
        <strain evidence="3">Wild caught</strain>
    </source>
</reference>
<feature type="domain" description="Snake toxin/toxin-like" evidence="1">
    <location>
        <begin position="20"/>
        <end position="88"/>
    </location>
</feature>
<dbReference type="Ensembl" id="ENSLACT00000007466.1">
    <property type="protein sequence ID" value="ENSLACP00000007405.1"/>
    <property type="gene ID" value="ENSLACG00000006564.1"/>
</dbReference>
<reference evidence="2" key="2">
    <citation type="submission" date="2025-08" db="UniProtKB">
        <authorList>
            <consortium name="Ensembl"/>
        </authorList>
    </citation>
    <scope>IDENTIFICATION</scope>
</reference>
<accession>H3ACN4</accession>
<evidence type="ECO:0000313" key="3">
    <source>
        <dbReference type="Proteomes" id="UP000008672"/>
    </source>
</evidence>
<dbReference type="OMA" id="NEDDCNR"/>
<proteinExistence type="predicted"/>
<dbReference type="SUPFAM" id="SSF57302">
    <property type="entry name" value="Snake toxin-like"/>
    <property type="match status" value="1"/>
</dbReference>
<dbReference type="AlphaFoldDB" id="H3ACN4"/>
<protein>
    <submittedName>
        <fullName evidence="2">Si:ch211-113d22.2</fullName>
    </submittedName>
</protein>
<dbReference type="Gene3D" id="2.10.60.10">
    <property type="entry name" value="CD59"/>
    <property type="match status" value="1"/>
</dbReference>
<sequence>LPSYKLIFRTFWQVCEAKALKCFTCVASSEDECNKQGSQSCPNYADACSTITGPNIVMKSCSYKAFCDKAQHGSGGAKMGCCFTDDCNGPPHGNSRSTGTNRGTSMVYNPILILCAILGRLLFCRI</sequence>
<evidence type="ECO:0000313" key="2">
    <source>
        <dbReference type="Ensembl" id="ENSLACP00000007405.1"/>
    </source>
</evidence>
<dbReference type="InterPro" id="IPR045860">
    <property type="entry name" value="Snake_toxin-like_sf"/>
</dbReference>
<reference evidence="2" key="3">
    <citation type="submission" date="2025-09" db="UniProtKB">
        <authorList>
            <consortium name="Ensembl"/>
        </authorList>
    </citation>
    <scope>IDENTIFICATION</scope>
</reference>
<evidence type="ECO:0000259" key="1">
    <source>
        <dbReference type="Pfam" id="PF00087"/>
    </source>
</evidence>
<dbReference type="InterPro" id="IPR035076">
    <property type="entry name" value="Toxin/TOLIP"/>
</dbReference>
<dbReference type="HOGENOM" id="CLU_1991852_0_0_1"/>
<name>H3ACN4_LATCH</name>
<dbReference type="EMBL" id="AFYH01209549">
    <property type="status" value="NOT_ANNOTATED_CDS"/>
    <property type="molecule type" value="Genomic_DNA"/>
</dbReference>
<dbReference type="GeneTree" id="ENSGT00390000010398"/>
<organism evidence="2 3">
    <name type="scientific">Latimeria chalumnae</name>
    <name type="common">Coelacanth</name>
    <dbReference type="NCBI Taxonomy" id="7897"/>
    <lineage>
        <taxon>Eukaryota</taxon>
        <taxon>Metazoa</taxon>
        <taxon>Chordata</taxon>
        <taxon>Craniata</taxon>
        <taxon>Vertebrata</taxon>
        <taxon>Euteleostomi</taxon>
        <taxon>Coelacanthiformes</taxon>
        <taxon>Coelacanthidae</taxon>
        <taxon>Latimeria</taxon>
    </lineage>
</organism>
<dbReference type="Pfam" id="PF00087">
    <property type="entry name" value="Toxin_TOLIP"/>
    <property type="match status" value="1"/>
</dbReference>
<dbReference type="CDD" id="cd23553">
    <property type="entry name" value="TFP_LU_ECD_Ly6PGE"/>
    <property type="match status" value="1"/>
</dbReference>
<dbReference type="Proteomes" id="UP000008672">
    <property type="component" value="Unassembled WGS sequence"/>
</dbReference>
<keyword evidence="3" id="KW-1185">Reference proteome</keyword>
<dbReference type="InParanoid" id="H3ACN4"/>